<dbReference type="PANTHER" id="PTHR12027">
    <property type="entry name" value="WNT RELATED"/>
    <property type="match status" value="1"/>
</dbReference>
<evidence type="ECO:0000313" key="12">
    <source>
        <dbReference type="Proteomes" id="UP000728185"/>
    </source>
</evidence>
<comment type="function">
    <text evidence="10">Ligand for members of the frizzled family of seven transmembrane receptors.</text>
</comment>
<keyword evidence="9" id="KW-0449">Lipoprotein</keyword>
<evidence type="ECO:0000256" key="4">
    <source>
        <dbReference type="ARBA" id="ARBA00022525"/>
    </source>
</evidence>
<comment type="caution">
    <text evidence="11">The sequence shown here is derived from an EMBL/GenBank/DDBJ whole genome shotgun (WGS) entry which is preliminary data.</text>
</comment>
<gene>
    <name evidence="11" type="ORF">FBUS_05797</name>
</gene>
<evidence type="ECO:0000256" key="10">
    <source>
        <dbReference type="RuleBase" id="RU003500"/>
    </source>
</evidence>
<dbReference type="PANTHER" id="PTHR12027:SF77">
    <property type="entry name" value="PROTEIN WNT-5"/>
    <property type="match status" value="1"/>
</dbReference>
<evidence type="ECO:0000313" key="11">
    <source>
        <dbReference type="EMBL" id="KAA0198000.1"/>
    </source>
</evidence>
<protein>
    <recommendedName>
        <fullName evidence="10">Protein Wnt</fullName>
    </recommendedName>
</protein>
<keyword evidence="7" id="KW-1015">Disulfide bond</keyword>
<comment type="similarity">
    <text evidence="2 10">Belongs to the Wnt family.</text>
</comment>
<feature type="non-terminal residue" evidence="11">
    <location>
        <position position="1"/>
    </location>
</feature>
<dbReference type="AlphaFoldDB" id="A0A8E0S1G3"/>
<keyword evidence="5" id="KW-0272">Extracellular matrix</keyword>
<keyword evidence="12" id="KW-1185">Reference proteome</keyword>
<dbReference type="SMART" id="SM00097">
    <property type="entry name" value="WNT1"/>
    <property type="match status" value="1"/>
</dbReference>
<dbReference type="GO" id="GO:0005125">
    <property type="term" value="F:cytokine activity"/>
    <property type="evidence" value="ECO:0007669"/>
    <property type="project" value="TreeGrafter"/>
</dbReference>
<keyword evidence="4" id="KW-0964">Secreted</keyword>
<keyword evidence="6 10" id="KW-0879">Wnt signaling pathway</keyword>
<dbReference type="GO" id="GO:0005109">
    <property type="term" value="F:frizzled binding"/>
    <property type="evidence" value="ECO:0007669"/>
    <property type="project" value="TreeGrafter"/>
</dbReference>
<dbReference type="GO" id="GO:0005615">
    <property type="term" value="C:extracellular space"/>
    <property type="evidence" value="ECO:0007669"/>
    <property type="project" value="TreeGrafter"/>
</dbReference>
<sequence length="106" mass="12497">VKFNRRGTKLRRVTRETDRITPDHLAYLDESPDYCQYDPVHQIPGTHGRECLPNSTEEANCSHLCCSRGSRVLLREIQEKCHCQFHWCCRVECQTCVRTEEYHVCN</sequence>
<dbReference type="Gene3D" id="3.30.2460.20">
    <property type="match status" value="1"/>
</dbReference>
<organism evidence="11 12">
    <name type="scientific">Fasciolopsis buskii</name>
    <dbReference type="NCBI Taxonomy" id="27845"/>
    <lineage>
        <taxon>Eukaryota</taxon>
        <taxon>Metazoa</taxon>
        <taxon>Spiralia</taxon>
        <taxon>Lophotrochozoa</taxon>
        <taxon>Platyhelminthes</taxon>
        <taxon>Trematoda</taxon>
        <taxon>Digenea</taxon>
        <taxon>Plagiorchiida</taxon>
        <taxon>Echinostomata</taxon>
        <taxon>Echinostomatoidea</taxon>
        <taxon>Fasciolidae</taxon>
        <taxon>Fasciolopsis</taxon>
    </lineage>
</organism>
<evidence type="ECO:0000256" key="7">
    <source>
        <dbReference type="ARBA" id="ARBA00023157"/>
    </source>
</evidence>
<keyword evidence="3 10" id="KW-0217">Developmental protein</keyword>
<dbReference type="InterPro" id="IPR043158">
    <property type="entry name" value="Wnt_C"/>
</dbReference>
<keyword evidence="8" id="KW-0325">Glycoprotein</keyword>
<reference evidence="11" key="1">
    <citation type="submission" date="2019-05" db="EMBL/GenBank/DDBJ databases">
        <title>Annotation for the trematode Fasciolopsis buski.</title>
        <authorList>
            <person name="Choi Y.-J."/>
        </authorList>
    </citation>
    <scope>NUCLEOTIDE SEQUENCE</scope>
    <source>
        <strain evidence="11">HT</strain>
        <tissue evidence="11">Whole worm</tissue>
    </source>
</reference>
<accession>A0A8E0S1G3</accession>
<evidence type="ECO:0000256" key="1">
    <source>
        <dbReference type="ARBA" id="ARBA00004498"/>
    </source>
</evidence>
<evidence type="ECO:0000256" key="6">
    <source>
        <dbReference type="ARBA" id="ARBA00022687"/>
    </source>
</evidence>
<evidence type="ECO:0000256" key="5">
    <source>
        <dbReference type="ARBA" id="ARBA00022530"/>
    </source>
</evidence>
<comment type="subcellular location">
    <subcellularLocation>
        <location evidence="1 10">Secreted</location>
        <location evidence="1 10">Extracellular space</location>
        <location evidence="1 10">Extracellular matrix</location>
    </subcellularLocation>
</comment>
<dbReference type="GO" id="GO:0060070">
    <property type="term" value="P:canonical Wnt signaling pathway"/>
    <property type="evidence" value="ECO:0007669"/>
    <property type="project" value="TreeGrafter"/>
</dbReference>
<dbReference type="OrthoDB" id="6225908at2759"/>
<evidence type="ECO:0000256" key="2">
    <source>
        <dbReference type="ARBA" id="ARBA00005683"/>
    </source>
</evidence>
<evidence type="ECO:0000256" key="8">
    <source>
        <dbReference type="ARBA" id="ARBA00023180"/>
    </source>
</evidence>
<dbReference type="Proteomes" id="UP000728185">
    <property type="component" value="Unassembled WGS sequence"/>
</dbReference>
<dbReference type="GO" id="GO:0045165">
    <property type="term" value="P:cell fate commitment"/>
    <property type="evidence" value="ECO:0007669"/>
    <property type="project" value="TreeGrafter"/>
</dbReference>
<dbReference type="EMBL" id="LUCM01002002">
    <property type="protein sequence ID" value="KAA0198000.1"/>
    <property type="molecule type" value="Genomic_DNA"/>
</dbReference>
<dbReference type="Pfam" id="PF00110">
    <property type="entry name" value="wnt"/>
    <property type="match status" value="1"/>
</dbReference>
<dbReference type="InterPro" id="IPR005817">
    <property type="entry name" value="Wnt"/>
</dbReference>
<evidence type="ECO:0000256" key="9">
    <source>
        <dbReference type="ARBA" id="ARBA00023288"/>
    </source>
</evidence>
<proteinExistence type="inferred from homology"/>
<evidence type="ECO:0000256" key="3">
    <source>
        <dbReference type="ARBA" id="ARBA00022473"/>
    </source>
</evidence>
<name>A0A8E0S1G3_9TREM</name>
<dbReference type="GO" id="GO:0030182">
    <property type="term" value="P:neuron differentiation"/>
    <property type="evidence" value="ECO:0007669"/>
    <property type="project" value="TreeGrafter"/>
</dbReference>